<dbReference type="InterPro" id="IPR011010">
    <property type="entry name" value="DNA_brk_join_enz"/>
</dbReference>
<reference evidence="7 8" key="1">
    <citation type="submission" date="2022-04" db="EMBL/GenBank/DDBJ databases">
        <authorList>
            <person name="Grouzdev D.S."/>
            <person name="Pantiukh K.S."/>
            <person name="Krutkina M.S."/>
        </authorList>
    </citation>
    <scope>NUCLEOTIDE SEQUENCE [LARGE SCALE GENOMIC DNA]</scope>
    <source>
        <strain evidence="7 8">6x-1</strain>
    </source>
</reference>
<comment type="similarity">
    <text evidence="1">Belongs to the 'phage' integrase family.</text>
</comment>
<dbReference type="Gene3D" id="1.10.443.10">
    <property type="entry name" value="Intergrase catalytic core"/>
    <property type="match status" value="1"/>
</dbReference>
<dbReference type="PANTHER" id="PTHR30629">
    <property type="entry name" value="PROPHAGE INTEGRASE"/>
    <property type="match status" value="1"/>
</dbReference>
<feature type="region of interest" description="Disordered" evidence="5">
    <location>
        <begin position="203"/>
        <end position="223"/>
    </location>
</feature>
<keyword evidence="3" id="KW-0238">DNA-binding</keyword>
<dbReference type="SUPFAM" id="SSF56349">
    <property type="entry name" value="DNA breaking-rejoining enzymes"/>
    <property type="match status" value="1"/>
</dbReference>
<name>A0ABT0DAV2_9HYPH</name>
<dbReference type="InterPro" id="IPR050808">
    <property type="entry name" value="Phage_Integrase"/>
</dbReference>
<proteinExistence type="inferred from homology"/>
<accession>A0ABT0DAV2</accession>
<comment type="caution">
    <text evidence="7">The sequence shown here is derived from an EMBL/GenBank/DDBJ whole genome shotgun (WGS) entry which is preliminary data.</text>
</comment>
<dbReference type="InterPro" id="IPR013762">
    <property type="entry name" value="Integrase-like_cat_sf"/>
</dbReference>
<evidence type="ECO:0000256" key="2">
    <source>
        <dbReference type="ARBA" id="ARBA00022908"/>
    </source>
</evidence>
<dbReference type="Pfam" id="PF20172">
    <property type="entry name" value="DUF6538"/>
    <property type="match status" value="1"/>
</dbReference>
<evidence type="ECO:0000259" key="6">
    <source>
        <dbReference type="PROSITE" id="PS51898"/>
    </source>
</evidence>
<dbReference type="Pfam" id="PF00589">
    <property type="entry name" value="Phage_integrase"/>
    <property type="match status" value="1"/>
</dbReference>
<dbReference type="InterPro" id="IPR002104">
    <property type="entry name" value="Integrase_catalytic"/>
</dbReference>
<evidence type="ECO:0000313" key="8">
    <source>
        <dbReference type="Proteomes" id="UP001203284"/>
    </source>
</evidence>
<keyword evidence="4" id="KW-0233">DNA recombination</keyword>
<evidence type="ECO:0000256" key="4">
    <source>
        <dbReference type="ARBA" id="ARBA00023172"/>
    </source>
</evidence>
<dbReference type="PANTHER" id="PTHR30629:SF2">
    <property type="entry name" value="PROPHAGE INTEGRASE INTS-RELATED"/>
    <property type="match status" value="1"/>
</dbReference>
<evidence type="ECO:0000256" key="3">
    <source>
        <dbReference type="ARBA" id="ARBA00023125"/>
    </source>
</evidence>
<dbReference type="InterPro" id="IPR010998">
    <property type="entry name" value="Integrase_recombinase_N"/>
</dbReference>
<dbReference type="RefSeq" id="WP_247028642.1">
    <property type="nucleotide sequence ID" value="NZ_JALKCH010000005.1"/>
</dbReference>
<keyword evidence="2" id="KW-0229">DNA integration</keyword>
<sequence>MRREDSSYIQFRQRVPADLVGKVAGHGVVILFPAEGGDPPSAVNATIGKAEVKFSLRTRDPRVAAIRKGLAEVRLQRLYDSLRQPPRHLSTREVVALAGELYREDMALWEDNPASAAVWRKFRDAMASSRLDDEGALEREMAPFIDRLLAMRGLVIDDDSRSRLAPAVRKAIADAAVTLERRASLDYGPDLLVHQYPAWQGPEAVGGTDNKHREGPSPQLSGKAVSMRGLVDGWWQEAKAAGRSIKTHQAYSSAMDRLVEHVGHDDASRITSDHVLALKDSRLASGISPKTVKDSDLAGLKAVFGWAVANRRLASNPADGIKVQRARPIKLRDRGFTDAEAEAVLSAASCHRQGKERPKTFAAKRWVPWLCAYTGARVGEVAQLRKQDVRQQGDSWIITLTPEAGPIKNKEAREVPLHPHLVEMGFPDFVRGSAEGYLFLSPSRDGHINGPLQGLKNRLAEFGRSIVADPNVAPNHAWRHRFKTVGMEAGISERVLDAICGHAPKTVGQTYGMVTIPTKVDAIRRLPRYGA</sequence>
<evidence type="ECO:0000313" key="7">
    <source>
        <dbReference type="EMBL" id="MCK0197060.1"/>
    </source>
</evidence>
<evidence type="ECO:0000256" key="1">
    <source>
        <dbReference type="ARBA" id="ARBA00008857"/>
    </source>
</evidence>
<protein>
    <submittedName>
        <fullName evidence="7">Site-specific integrase</fullName>
    </submittedName>
</protein>
<dbReference type="Gene3D" id="1.10.150.130">
    <property type="match status" value="1"/>
</dbReference>
<organism evidence="7 8">
    <name type="scientific">Ancylobacter crimeensis</name>
    <dbReference type="NCBI Taxonomy" id="2579147"/>
    <lineage>
        <taxon>Bacteria</taxon>
        <taxon>Pseudomonadati</taxon>
        <taxon>Pseudomonadota</taxon>
        <taxon>Alphaproteobacteria</taxon>
        <taxon>Hyphomicrobiales</taxon>
        <taxon>Xanthobacteraceae</taxon>
        <taxon>Ancylobacter</taxon>
    </lineage>
</organism>
<dbReference type="InterPro" id="IPR046668">
    <property type="entry name" value="DUF6538"/>
</dbReference>
<evidence type="ECO:0000256" key="5">
    <source>
        <dbReference type="SAM" id="MobiDB-lite"/>
    </source>
</evidence>
<dbReference type="Proteomes" id="UP001203284">
    <property type="component" value="Unassembled WGS sequence"/>
</dbReference>
<keyword evidence="8" id="KW-1185">Reference proteome</keyword>
<feature type="domain" description="Tyr recombinase" evidence="6">
    <location>
        <begin position="330"/>
        <end position="524"/>
    </location>
</feature>
<dbReference type="InterPro" id="IPR057084">
    <property type="entry name" value="Int_N"/>
</dbReference>
<dbReference type="Pfam" id="PF24624">
    <property type="entry name" value="Int_N"/>
    <property type="match status" value="1"/>
</dbReference>
<dbReference type="EMBL" id="JALKCH010000005">
    <property type="protein sequence ID" value="MCK0197060.1"/>
    <property type="molecule type" value="Genomic_DNA"/>
</dbReference>
<dbReference type="PROSITE" id="PS51898">
    <property type="entry name" value="TYR_RECOMBINASE"/>
    <property type="match status" value="1"/>
</dbReference>
<gene>
    <name evidence="7" type="ORF">MWN34_09060</name>
</gene>